<dbReference type="AlphaFoldDB" id="A0A7J4IRD2"/>
<evidence type="ECO:0000313" key="3">
    <source>
        <dbReference type="EMBL" id="MBS3059497.1"/>
    </source>
</evidence>
<name>A0A7J4IRD2_9ARCH</name>
<dbReference type="EMBL" id="JAGVWF010000050">
    <property type="protein sequence ID" value="MBS3059497.1"/>
    <property type="molecule type" value="Genomic_DNA"/>
</dbReference>
<evidence type="ECO:0000313" key="4">
    <source>
        <dbReference type="Proteomes" id="UP000577419"/>
    </source>
</evidence>
<keyword evidence="1" id="KW-0812">Transmembrane</keyword>
<gene>
    <name evidence="2" type="ORF">HA237_01685</name>
    <name evidence="3" type="ORF">J4224_03700</name>
</gene>
<dbReference type="EMBL" id="DUFG01000011">
    <property type="protein sequence ID" value="HIH08061.1"/>
    <property type="molecule type" value="Genomic_DNA"/>
</dbReference>
<evidence type="ECO:0000256" key="1">
    <source>
        <dbReference type="SAM" id="Phobius"/>
    </source>
</evidence>
<reference evidence="3" key="2">
    <citation type="submission" date="2021-03" db="EMBL/GenBank/DDBJ databases">
        <authorList>
            <person name="Jaffe A."/>
        </authorList>
    </citation>
    <scope>NUCLEOTIDE SEQUENCE</scope>
    <source>
        <strain evidence="3">RIFCSPHIGHO2_01_FULL_GW2011_AR10_43_9</strain>
    </source>
</reference>
<keyword evidence="1" id="KW-1133">Transmembrane helix</keyword>
<comment type="caution">
    <text evidence="2">The sequence shown here is derived from an EMBL/GenBank/DDBJ whole genome shotgun (WGS) entry which is preliminary data.</text>
</comment>
<proteinExistence type="predicted"/>
<dbReference type="Proteomes" id="UP000683213">
    <property type="component" value="Unassembled WGS sequence"/>
</dbReference>
<reference evidence="2" key="1">
    <citation type="journal article" date="2020" name="bioRxiv">
        <title>A rank-normalized archaeal taxonomy based on genome phylogeny resolves widespread incomplete and uneven classifications.</title>
        <authorList>
            <person name="Rinke C."/>
            <person name="Chuvochina M."/>
            <person name="Mussig A.J."/>
            <person name="Chaumeil P.-A."/>
            <person name="Waite D.W."/>
            <person name="Whitman W.B."/>
            <person name="Parks D.H."/>
            <person name="Hugenholtz P."/>
        </authorList>
    </citation>
    <scope>NUCLEOTIDE SEQUENCE</scope>
    <source>
        <strain evidence="2">UBA10011</strain>
    </source>
</reference>
<keyword evidence="1" id="KW-0472">Membrane</keyword>
<sequence length="179" mass="20148">MLNKGFLGPIGDDLPSLIPLLFALIMFFSTFTFAFGVFDNKNSKFDSDIKVIKIAKVLKGTSYISGYENFKALCSTLSIPNLKFRAGITNYYTATDQYSLQYNAQDARLYNVGFFLDEAGNEFSCHNIDPAINSDISSSPSFAYRFFADKEIVARIYPIAVEDNRVIKPMHLVVVTWMP</sequence>
<protein>
    <submittedName>
        <fullName evidence="2">Uncharacterized protein</fullName>
    </submittedName>
</protein>
<evidence type="ECO:0000313" key="2">
    <source>
        <dbReference type="EMBL" id="HIH08061.1"/>
    </source>
</evidence>
<feature type="transmembrane region" description="Helical" evidence="1">
    <location>
        <begin position="20"/>
        <end position="38"/>
    </location>
</feature>
<organism evidence="2 4">
    <name type="scientific">Candidatus Iainarchaeum sp</name>
    <dbReference type="NCBI Taxonomy" id="3101447"/>
    <lineage>
        <taxon>Archaea</taxon>
        <taxon>Candidatus Iainarchaeota</taxon>
        <taxon>Candidatus Iainarchaeia</taxon>
        <taxon>Candidatus Iainarchaeales</taxon>
        <taxon>Candidatus Iainarchaeaceae</taxon>
        <taxon>Candidatus Iainarchaeum</taxon>
    </lineage>
</organism>
<accession>A0A7J4IRD2</accession>
<dbReference type="Proteomes" id="UP000577419">
    <property type="component" value="Unassembled WGS sequence"/>
</dbReference>
<reference evidence="3" key="3">
    <citation type="submission" date="2021-05" db="EMBL/GenBank/DDBJ databases">
        <title>Protein family content uncovers lineage relationships and bacterial pathway maintenance mechanisms in DPANN archaea.</title>
        <authorList>
            <person name="Castelle C.J."/>
            <person name="Meheust R."/>
            <person name="Jaffe A.L."/>
            <person name="Seitz K."/>
            <person name="Gong X."/>
            <person name="Baker B.J."/>
            <person name="Banfield J.F."/>
        </authorList>
    </citation>
    <scope>NUCLEOTIDE SEQUENCE</scope>
    <source>
        <strain evidence="3">RIFCSPHIGHO2_01_FULL_GW2011_AR10_43_9</strain>
    </source>
</reference>